<evidence type="ECO:0000313" key="2">
    <source>
        <dbReference type="EMBL" id="MBB2143999.1"/>
    </source>
</evidence>
<dbReference type="InterPro" id="IPR017972">
    <property type="entry name" value="Cyt_P450_CS"/>
</dbReference>
<dbReference type="Proteomes" id="UP000601055">
    <property type="component" value="Unassembled WGS sequence"/>
</dbReference>
<feature type="transmembrane region" description="Helical" evidence="1">
    <location>
        <begin position="243"/>
        <end position="265"/>
    </location>
</feature>
<evidence type="ECO:0000256" key="1">
    <source>
        <dbReference type="SAM" id="Phobius"/>
    </source>
</evidence>
<keyword evidence="1" id="KW-0812">Transmembrane</keyword>
<sequence length="396" mass="44982">MVFGTGLKECLGVELKVLVDDSYSCRYLQVSLIKNNLELGKEFSLEGGIKTILEALPKTIPIALVMTGAGILLKKSTIDNGDEHEQLLFKRAFPSLERDEFYNQILVQGDICHLSISRTLWIDELLLRFERAELNVLQVSIGPLVATQVFGQLNRYGNEILFDRHHFTINEQKDLISYQVNSGSEDIHELKIEGHIISAKSILAYAAAFQFLLHEKIRSITANVASVHNALDKYSAHQHIRRYGLLTLFSSFGLLLVSFILFFYYNQQNAVLLQQVGAKANSLSDVEMLTATIARSEQQLKQLRWNGGYAPANLIDEMVIDLPKQLQLKTIEIKALQQENSLTNQIRVTGSTNDLQAMNNWMFLLKQHAWVKEVKLINYELPADEKDHQFNLSISY</sequence>
<keyword evidence="3" id="KW-1185">Reference proteome</keyword>
<reference evidence="2" key="1">
    <citation type="submission" date="2019-11" db="EMBL/GenBank/DDBJ databases">
        <title>Description of Pedobacter sp. LMG 31464T.</title>
        <authorList>
            <person name="Carlier A."/>
            <person name="Qi S."/>
            <person name="Vandamme P."/>
        </authorList>
    </citation>
    <scope>NUCLEOTIDE SEQUENCE</scope>
    <source>
        <strain evidence="2">LMG 31464</strain>
    </source>
</reference>
<protein>
    <recommendedName>
        <fullName evidence="4">Fimbrial assembly protein (PilN)</fullName>
    </recommendedName>
</protein>
<keyword evidence="1" id="KW-0472">Membrane</keyword>
<proteinExistence type="predicted"/>
<dbReference type="GO" id="GO:0005506">
    <property type="term" value="F:iron ion binding"/>
    <property type="evidence" value="ECO:0007669"/>
    <property type="project" value="InterPro"/>
</dbReference>
<gene>
    <name evidence="2" type="ORF">GM921_00750</name>
</gene>
<dbReference type="EMBL" id="WNXD01000001">
    <property type="protein sequence ID" value="MBB2143999.1"/>
    <property type="molecule type" value="Genomic_DNA"/>
</dbReference>
<evidence type="ECO:0000313" key="3">
    <source>
        <dbReference type="Proteomes" id="UP000601055"/>
    </source>
</evidence>
<dbReference type="PROSITE" id="PS00086">
    <property type="entry name" value="CYTOCHROME_P450"/>
    <property type="match status" value="1"/>
</dbReference>
<name>A0A923IUB8_9SPHI</name>
<organism evidence="2 3">
    <name type="scientific">Pedobacter planticolens</name>
    <dbReference type="NCBI Taxonomy" id="2679964"/>
    <lineage>
        <taxon>Bacteria</taxon>
        <taxon>Pseudomonadati</taxon>
        <taxon>Bacteroidota</taxon>
        <taxon>Sphingobacteriia</taxon>
        <taxon>Sphingobacteriales</taxon>
        <taxon>Sphingobacteriaceae</taxon>
        <taxon>Pedobacter</taxon>
    </lineage>
</organism>
<accession>A0A923IUB8</accession>
<evidence type="ECO:0008006" key="4">
    <source>
        <dbReference type="Google" id="ProtNLM"/>
    </source>
</evidence>
<keyword evidence="1" id="KW-1133">Transmembrane helix</keyword>
<dbReference type="AlphaFoldDB" id="A0A923IUB8"/>
<comment type="caution">
    <text evidence="2">The sequence shown here is derived from an EMBL/GenBank/DDBJ whole genome shotgun (WGS) entry which is preliminary data.</text>
</comment>
<dbReference type="RefSeq" id="WP_182920701.1">
    <property type="nucleotide sequence ID" value="NZ_WNXD01000001.1"/>
</dbReference>
<dbReference type="GO" id="GO:0016705">
    <property type="term" value="F:oxidoreductase activity, acting on paired donors, with incorporation or reduction of molecular oxygen"/>
    <property type="evidence" value="ECO:0007669"/>
    <property type="project" value="InterPro"/>
</dbReference>